<comment type="similarity">
    <text evidence="1">Belongs to the LysR transcriptional regulatory family.</text>
</comment>
<evidence type="ECO:0000313" key="7">
    <source>
        <dbReference type="Proteomes" id="UP001082899"/>
    </source>
</evidence>
<dbReference type="CDD" id="cd05466">
    <property type="entry name" value="PBP2_LTTR_substrate"/>
    <property type="match status" value="1"/>
</dbReference>
<keyword evidence="4" id="KW-0804">Transcription</keyword>
<dbReference type="PANTHER" id="PTHR30126:SF5">
    <property type="entry name" value="HTH-TYPE TRANSCRIPTIONAL ACTIVATOR CMPR"/>
    <property type="match status" value="1"/>
</dbReference>
<dbReference type="Pfam" id="PF03466">
    <property type="entry name" value="LysR_substrate"/>
    <property type="match status" value="1"/>
</dbReference>
<dbReference type="EMBL" id="JAPMXC010000001">
    <property type="protein sequence ID" value="MCY0385889.1"/>
    <property type="molecule type" value="Genomic_DNA"/>
</dbReference>
<evidence type="ECO:0000259" key="5">
    <source>
        <dbReference type="PROSITE" id="PS50931"/>
    </source>
</evidence>
<dbReference type="RefSeq" id="WP_267847630.1">
    <property type="nucleotide sequence ID" value="NZ_JAPMXC010000001.1"/>
</dbReference>
<evidence type="ECO:0000256" key="1">
    <source>
        <dbReference type="ARBA" id="ARBA00009437"/>
    </source>
</evidence>
<dbReference type="Gene3D" id="3.40.190.290">
    <property type="match status" value="1"/>
</dbReference>
<dbReference type="SUPFAM" id="SSF53850">
    <property type="entry name" value="Periplasmic binding protein-like II"/>
    <property type="match status" value="1"/>
</dbReference>
<dbReference type="PRINTS" id="PR00039">
    <property type="entry name" value="HTHLYSR"/>
</dbReference>
<evidence type="ECO:0000256" key="2">
    <source>
        <dbReference type="ARBA" id="ARBA00023015"/>
    </source>
</evidence>
<dbReference type="PROSITE" id="PS50931">
    <property type="entry name" value="HTH_LYSR"/>
    <property type="match status" value="1"/>
</dbReference>
<evidence type="ECO:0000256" key="4">
    <source>
        <dbReference type="ARBA" id="ARBA00023163"/>
    </source>
</evidence>
<name>A0ABT3ZH83_9BURK</name>
<feature type="domain" description="HTH lysR-type" evidence="5">
    <location>
        <begin position="14"/>
        <end position="71"/>
    </location>
</feature>
<keyword evidence="2" id="KW-0805">Transcription regulation</keyword>
<accession>A0ABT3ZH83</accession>
<dbReference type="Proteomes" id="UP001082899">
    <property type="component" value="Unassembled WGS sequence"/>
</dbReference>
<dbReference type="InterPro" id="IPR005119">
    <property type="entry name" value="LysR_subst-bd"/>
</dbReference>
<dbReference type="Gene3D" id="1.10.10.10">
    <property type="entry name" value="Winged helix-like DNA-binding domain superfamily/Winged helix DNA-binding domain"/>
    <property type="match status" value="1"/>
</dbReference>
<dbReference type="InterPro" id="IPR036388">
    <property type="entry name" value="WH-like_DNA-bd_sf"/>
</dbReference>
<dbReference type="Pfam" id="PF00126">
    <property type="entry name" value="HTH_1"/>
    <property type="match status" value="1"/>
</dbReference>
<keyword evidence="3" id="KW-0238">DNA-binding</keyword>
<comment type="caution">
    <text evidence="6">The sequence shown here is derived from an EMBL/GenBank/DDBJ whole genome shotgun (WGS) entry which is preliminary data.</text>
</comment>
<gene>
    <name evidence="6" type="ORF">OVY01_01260</name>
</gene>
<dbReference type="SUPFAM" id="SSF46785">
    <property type="entry name" value="Winged helix' DNA-binding domain"/>
    <property type="match status" value="1"/>
</dbReference>
<dbReference type="InterPro" id="IPR036390">
    <property type="entry name" value="WH_DNA-bd_sf"/>
</dbReference>
<sequence length="318" mass="35784">MNKERPDTYLSDRLDWNLLRTFLAIVREGSVSRAATHLHLTQPAVSQALKRLEEALGMRLMDRHGPRIEVTQAGVEVRRIAEDVYGMMSRLSLARTDGGEQDISGLVRVSTVSGIDFPAYDAFLAEFHRSHPRIELESQEKRSADVVNSLQQKAATLGLTPRRALPRKVESRLFLRQRYALFCGRHHPLFGREDLRMADLISEKFVSFTGDKVGDHLSPLTFFRDEMGFTERVIGSSSSMGEVKRFIFAGLGIGCLPEHALREDVALGRFQRLPPEDGVADLDIHLLWSADRKFSAAERAFLDALHRFIDTQDASAAP</sequence>
<proteinExistence type="inferred from homology"/>
<keyword evidence="7" id="KW-1185">Reference proteome</keyword>
<organism evidence="6 7">
    <name type="scientific">Robbsia betulipollinis</name>
    <dbReference type="NCBI Taxonomy" id="2981849"/>
    <lineage>
        <taxon>Bacteria</taxon>
        <taxon>Pseudomonadati</taxon>
        <taxon>Pseudomonadota</taxon>
        <taxon>Betaproteobacteria</taxon>
        <taxon>Burkholderiales</taxon>
        <taxon>Burkholderiaceae</taxon>
        <taxon>Robbsia</taxon>
    </lineage>
</organism>
<reference evidence="6" key="1">
    <citation type="submission" date="2022-11" db="EMBL/GenBank/DDBJ databases">
        <title>Robbsia betulipollinis sp. nov., isolated from pollen of birch (Betula pendula).</title>
        <authorList>
            <person name="Shi H."/>
            <person name="Ambika Manirajan B."/>
            <person name="Ratering S."/>
            <person name="Geissler-Plaum R."/>
            <person name="Schnell S."/>
        </authorList>
    </citation>
    <scope>NUCLEOTIDE SEQUENCE</scope>
    <source>
        <strain evidence="6">Bb-Pol-6</strain>
    </source>
</reference>
<dbReference type="PANTHER" id="PTHR30126">
    <property type="entry name" value="HTH-TYPE TRANSCRIPTIONAL REGULATOR"/>
    <property type="match status" value="1"/>
</dbReference>
<evidence type="ECO:0000313" key="6">
    <source>
        <dbReference type="EMBL" id="MCY0385889.1"/>
    </source>
</evidence>
<evidence type="ECO:0000256" key="3">
    <source>
        <dbReference type="ARBA" id="ARBA00023125"/>
    </source>
</evidence>
<protein>
    <submittedName>
        <fullName evidence="6">LysR family transcriptional regulator</fullName>
    </submittedName>
</protein>
<dbReference type="InterPro" id="IPR000847">
    <property type="entry name" value="LysR_HTH_N"/>
</dbReference>